<dbReference type="EMBL" id="JBHSZO010000004">
    <property type="protein sequence ID" value="MFC7217373.1"/>
    <property type="molecule type" value="Genomic_DNA"/>
</dbReference>
<accession>A0ABW2G9C0</accession>
<evidence type="ECO:0000256" key="2">
    <source>
        <dbReference type="PROSITE-ProRule" id="PRU00335"/>
    </source>
</evidence>
<dbReference type="SUPFAM" id="SSF48498">
    <property type="entry name" value="Tetracyclin repressor-like, C-terminal domain"/>
    <property type="match status" value="1"/>
</dbReference>
<dbReference type="Pfam" id="PF17931">
    <property type="entry name" value="TetR_C_23"/>
    <property type="match status" value="1"/>
</dbReference>
<dbReference type="RefSeq" id="WP_386412013.1">
    <property type="nucleotide sequence ID" value="NZ_JBHSZO010000004.1"/>
</dbReference>
<dbReference type="Gene3D" id="1.10.357.10">
    <property type="entry name" value="Tetracycline Repressor, domain 2"/>
    <property type="match status" value="1"/>
</dbReference>
<dbReference type="Pfam" id="PF00440">
    <property type="entry name" value="TetR_N"/>
    <property type="match status" value="1"/>
</dbReference>
<dbReference type="PRINTS" id="PR00455">
    <property type="entry name" value="HTHTETR"/>
</dbReference>
<gene>
    <name evidence="5" type="ORF">ACFQLX_04180</name>
</gene>
<dbReference type="InterPro" id="IPR001647">
    <property type="entry name" value="HTH_TetR"/>
</dbReference>
<dbReference type="InterPro" id="IPR023772">
    <property type="entry name" value="DNA-bd_HTH_TetR-type_CS"/>
</dbReference>
<reference evidence="6" key="1">
    <citation type="journal article" date="2019" name="Int. J. Syst. Evol. Microbiol.">
        <title>The Global Catalogue of Microorganisms (GCM) 10K type strain sequencing project: providing services to taxonomists for standard genome sequencing and annotation.</title>
        <authorList>
            <consortium name="The Broad Institute Genomics Platform"/>
            <consortium name="The Broad Institute Genome Sequencing Center for Infectious Disease"/>
            <person name="Wu L."/>
            <person name="Ma J."/>
        </authorList>
    </citation>
    <scope>NUCLEOTIDE SEQUENCE [LARGE SCALE GENOMIC DNA]</scope>
    <source>
        <strain evidence="6">CGMCC 1.13681</strain>
    </source>
</reference>
<evidence type="ECO:0000313" key="6">
    <source>
        <dbReference type="Proteomes" id="UP001596413"/>
    </source>
</evidence>
<comment type="caution">
    <text evidence="5">The sequence shown here is derived from an EMBL/GenBank/DDBJ whole genome shotgun (WGS) entry which is preliminary data.</text>
</comment>
<feature type="DNA-binding region" description="H-T-H motif" evidence="2">
    <location>
        <begin position="63"/>
        <end position="82"/>
    </location>
</feature>
<evidence type="ECO:0000313" key="5">
    <source>
        <dbReference type="EMBL" id="MFC7217373.1"/>
    </source>
</evidence>
<evidence type="ECO:0000256" key="3">
    <source>
        <dbReference type="SAM" id="MobiDB-lite"/>
    </source>
</evidence>
<protein>
    <submittedName>
        <fullName evidence="5">TetR family transcriptional regulator</fullName>
    </submittedName>
</protein>
<dbReference type="InterPro" id="IPR036271">
    <property type="entry name" value="Tet_transcr_reg_TetR-rel_C_sf"/>
</dbReference>
<dbReference type="PROSITE" id="PS50977">
    <property type="entry name" value="HTH_TETR_2"/>
    <property type="match status" value="1"/>
</dbReference>
<proteinExistence type="predicted"/>
<keyword evidence="6" id="KW-1185">Reference proteome</keyword>
<dbReference type="Proteomes" id="UP001596413">
    <property type="component" value="Unassembled WGS sequence"/>
</dbReference>
<sequence>MKAEAHSSPAQEPAPDATTAGAARPAPAAPADAPAKSKGEETRALILETAMRLFRERGYEKTTMRAIAAEAGVSVGNAYYYFDSKAALITGFYDRMSHEHAADARRGMAGVTDFSERLELAVMSWVDCAAPYHGFAAQFFATAADPESPLSPFSDESHPARAEAVQIFREVLDGSQLGPKVDEELRGLLPDLLWLHLMGVVLYWVFDRTEDTERTRAFVRRTAPVVAKVVRLSRYRAFRPLVRDAVGLMEEFVIPKVRAGAAK</sequence>
<dbReference type="PROSITE" id="PS01081">
    <property type="entry name" value="HTH_TETR_1"/>
    <property type="match status" value="1"/>
</dbReference>
<dbReference type="InterPro" id="IPR009057">
    <property type="entry name" value="Homeodomain-like_sf"/>
</dbReference>
<evidence type="ECO:0000259" key="4">
    <source>
        <dbReference type="PROSITE" id="PS50977"/>
    </source>
</evidence>
<evidence type="ECO:0000256" key="1">
    <source>
        <dbReference type="ARBA" id="ARBA00023125"/>
    </source>
</evidence>
<dbReference type="InterPro" id="IPR050109">
    <property type="entry name" value="HTH-type_TetR-like_transc_reg"/>
</dbReference>
<organism evidence="5 6">
    <name type="scientific">Streptomyces polyrhachis</name>
    <dbReference type="NCBI Taxonomy" id="1282885"/>
    <lineage>
        <taxon>Bacteria</taxon>
        <taxon>Bacillati</taxon>
        <taxon>Actinomycetota</taxon>
        <taxon>Actinomycetes</taxon>
        <taxon>Kitasatosporales</taxon>
        <taxon>Streptomycetaceae</taxon>
        <taxon>Streptomyces</taxon>
    </lineage>
</organism>
<dbReference type="PANTHER" id="PTHR30055">
    <property type="entry name" value="HTH-TYPE TRANSCRIPTIONAL REGULATOR RUTR"/>
    <property type="match status" value="1"/>
</dbReference>
<name>A0ABW2G9C0_9ACTN</name>
<feature type="region of interest" description="Disordered" evidence="3">
    <location>
        <begin position="1"/>
        <end position="41"/>
    </location>
</feature>
<dbReference type="InterPro" id="IPR041673">
    <property type="entry name" value="TetR_C_23"/>
</dbReference>
<feature type="domain" description="HTH tetR-type" evidence="4">
    <location>
        <begin position="40"/>
        <end position="100"/>
    </location>
</feature>
<keyword evidence="1 2" id="KW-0238">DNA-binding</keyword>
<feature type="compositionally biased region" description="Low complexity" evidence="3">
    <location>
        <begin position="13"/>
        <end position="34"/>
    </location>
</feature>
<dbReference type="SUPFAM" id="SSF46689">
    <property type="entry name" value="Homeodomain-like"/>
    <property type="match status" value="1"/>
</dbReference>
<dbReference type="PANTHER" id="PTHR30055:SF146">
    <property type="entry name" value="HTH-TYPE TRANSCRIPTIONAL DUAL REGULATOR CECR"/>
    <property type="match status" value="1"/>
</dbReference>